<evidence type="ECO:0000313" key="6">
    <source>
        <dbReference type="Proteomes" id="UP000662914"/>
    </source>
</evidence>
<dbReference type="InterPro" id="IPR002110">
    <property type="entry name" value="Ankyrin_rpt"/>
</dbReference>
<dbReference type="PANTHER" id="PTHR24171">
    <property type="entry name" value="ANKYRIN REPEAT DOMAIN-CONTAINING PROTEIN 39-RELATED"/>
    <property type="match status" value="1"/>
</dbReference>
<organism evidence="5 6">
    <name type="scientific">Candidatus Desulfobacillus denitrificans</name>
    <dbReference type="NCBI Taxonomy" id="2608985"/>
    <lineage>
        <taxon>Bacteria</taxon>
        <taxon>Pseudomonadati</taxon>
        <taxon>Pseudomonadota</taxon>
        <taxon>Betaproteobacteria</taxon>
        <taxon>Candidatus Desulfobacillus</taxon>
    </lineage>
</organism>
<keyword evidence="1" id="KW-0677">Repeat</keyword>
<evidence type="ECO:0000256" key="2">
    <source>
        <dbReference type="ARBA" id="ARBA00023043"/>
    </source>
</evidence>
<dbReference type="SMART" id="SM00248">
    <property type="entry name" value="ANK"/>
    <property type="match status" value="4"/>
</dbReference>
<feature type="repeat" description="ANK" evidence="3">
    <location>
        <begin position="101"/>
        <end position="133"/>
    </location>
</feature>
<dbReference type="PANTHER" id="PTHR24171:SF8">
    <property type="entry name" value="BRCA1-ASSOCIATED RING DOMAIN PROTEIN 1"/>
    <property type="match status" value="1"/>
</dbReference>
<keyword evidence="2 3" id="KW-0040">ANK repeat</keyword>
<protein>
    <recommendedName>
        <fullName evidence="7">Ankyrin repeat domain-containing protein</fullName>
    </recommendedName>
</protein>
<gene>
    <name evidence="5" type="ORF">DSYM_13870</name>
</gene>
<evidence type="ECO:0000256" key="3">
    <source>
        <dbReference type="PROSITE-ProRule" id="PRU00023"/>
    </source>
</evidence>
<evidence type="ECO:0008006" key="7">
    <source>
        <dbReference type="Google" id="ProtNLM"/>
    </source>
</evidence>
<name>A0A809R1R6_9PROT</name>
<accession>A0A809R1R6</accession>
<dbReference type="Pfam" id="PF12796">
    <property type="entry name" value="Ank_2"/>
    <property type="match status" value="2"/>
</dbReference>
<dbReference type="EMBL" id="AP021857">
    <property type="protein sequence ID" value="BBO20688.1"/>
    <property type="molecule type" value="Genomic_DNA"/>
</dbReference>
<dbReference type="AlphaFoldDB" id="A0A809R1R6"/>
<dbReference type="PROSITE" id="PS51257">
    <property type="entry name" value="PROKAR_LIPOPROTEIN"/>
    <property type="match status" value="1"/>
</dbReference>
<reference evidence="5" key="1">
    <citation type="journal article" name="DNA Res.">
        <title>The physiological potential of anammox bacteria as revealed by their core genome structure.</title>
        <authorList>
            <person name="Okubo T."/>
            <person name="Toyoda A."/>
            <person name="Fukuhara K."/>
            <person name="Uchiyama I."/>
            <person name="Harigaya Y."/>
            <person name="Kuroiwa M."/>
            <person name="Suzuki T."/>
            <person name="Murakami Y."/>
            <person name="Suwa Y."/>
            <person name="Takami H."/>
        </authorList>
    </citation>
    <scope>NUCLEOTIDE SEQUENCE</scope>
    <source>
        <strain evidence="5">317325-3</strain>
    </source>
</reference>
<keyword evidence="4" id="KW-0732">Signal</keyword>
<proteinExistence type="predicted"/>
<dbReference type="KEGG" id="ddz:DSYM_13870"/>
<evidence type="ECO:0000256" key="4">
    <source>
        <dbReference type="SAM" id="SignalP"/>
    </source>
</evidence>
<sequence length="388" mass="41754">MRYFAINAAMRYGILLLALLACLTRPAWAAAPNPPTPLEYGVAVEAGNTFAVKKWLDQGLAPDYLADRIGSGLMIAAWTGNLELMRLFLERGASVHLANRFDEQALQLAAWRGHADAVRLLLEHGAAVNREGKQWGALHYAAFAGRAEIARLLMEKGADVNARTPNDSTALMLAAREGQPELARALLDAGADTTPTNEWGDSALAFAMRHKNYGIARMVSSAEEFARAAKQAEAYGAAQKSVPAPPQIGEIVEKIRAAQAAGKPTADLHKALQAALALHRHDSEVQTLKTRKGKGGKPELLVITAKRNEAGRERAELLYEAIKAGAAVTTPAEVAGRADASAEISGILEKLRKEQGKQGRKRSAAELRKELHEAVDRFKQEAAAEAAR</sequence>
<feature type="signal peptide" evidence="4">
    <location>
        <begin position="1"/>
        <end position="29"/>
    </location>
</feature>
<dbReference type="PROSITE" id="PS50088">
    <property type="entry name" value="ANK_REPEAT"/>
    <property type="match status" value="4"/>
</dbReference>
<feature type="repeat" description="ANK" evidence="3">
    <location>
        <begin position="133"/>
        <end position="165"/>
    </location>
</feature>
<dbReference type="SUPFAM" id="SSF48403">
    <property type="entry name" value="Ankyrin repeat"/>
    <property type="match status" value="1"/>
</dbReference>
<dbReference type="Proteomes" id="UP000662914">
    <property type="component" value="Chromosome"/>
</dbReference>
<evidence type="ECO:0000313" key="5">
    <source>
        <dbReference type="EMBL" id="BBO20688.1"/>
    </source>
</evidence>
<feature type="chain" id="PRO_5035164500" description="Ankyrin repeat domain-containing protein" evidence="4">
    <location>
        <begin position="30"/>
        <end position="388"/>
    </location>
</feature>
<evidence type="ECO:0000256" key="1">
    <source>
        <dbReference type="ARBA" id="ARBA00022737"/>
    </source>
</evidence>
<dbReference type="InterPro" id="IPR036770">
    <property type="entry name" value="Ankyrin_rpt-contain_sf"/>
</dbReference>
<feature type="repeat" description="ANK" evidence="3">
    <location>
        <begin position="166"/>
        <end position="198"/>
    </location>
</feature>
<dbReference type="Gene3D" id="1.25.40.20">
    <property type="entry name" value="Ankyrin repeat-containing domain"/>
    <property type="match status" value="1"/>
</dbReference>
<feature type="repeat" description="ANK" evidence="3">
    <location>
        <begin position="71"/>
        <end position="100"/>
    </location>
</feature>
<dbReference type="PROSITE" id="PS50297">
    <property type="entry name" value="ANK_REP_REGION"/>
    <property type="match status" value="3"/>
</dbReference>